<sequence>MEECFDGKLGADDESGCELVRQTSKLLEELFRAHTRHPEFIRAVIWCMRTLIRRGPFNEDSQNAIKSGVTGLAEFFATKSLWIQSQIVNELHRYNLPELTVMLANASRSARSGSSVPVRLLLQGRTDIGTETDKFLPSYAMASGENSAFNLGLATDGPVRDARKVPLEGVKKVSMSAAHTLFLTHKGEVYGCGAGANFDAGEKNAKLIVSPIRVVFPADALPIVDIAAGPHHSLFISAKMVYVCGSNTSFCLGLPKDGEQYSMKAIKLPLPEGVKKVQLEKVFTNAESTIVRSARDMWIAGRTPLAVYETFTAIMECESCYGMIMSNNKVFGLSSKLAVVHYSTAPWIFPVSVVRVDYKNRNLVDIEVTLTNNSGVLSYTFDPRPCRAPIEPCVVSVNGVLIELFCHNYHVTSKGDIVIMGYPGSSRALEFCSLFRGQVKVIEDRVVDDGFTEAYSTESNLSGLRVLLLLQEIPGAQVVSSFARSPDGKNLIYVTNSSINCRSIQWETSDYAKLNEERELSYLERIDLDFKIFDIAGKCIESPSCIMKARFPNVEAYTRSNNELWIEDLAREVSAMKCNQVFRDYLIYNENRVMNRGSTTKAMMEKICHMLGVQCIRHERFYQLGEPINSLEDFIAPRNCLLISDEGVEIKFVRELLELQSSYFGVAVNYQSIEEMPRFRLRASETLIEWALLSIVNPNFLRTLKTSELVDLLPFLDQYLLYAITADTLRVMFERVNEFNVGVVFDLHETVPQLRPLISEYFYNNLHLLAYWKNSGAASDELILDTFACGQEKSNDEAAACDAYLPYILEPPMIEILESYRKAHWSLFRSEDVFDILLGSNNRDKIQEQALSKYLQEHVVVFPDVEEAIELEPTGTLLHPSNSPEPELVTLIRSRLEEREQAKLRRLRKKSAGKSTSEGVSCSVSFTKDAVEESTLPLNSEIIEDELPERLTEKCSEVIEERSFLKVEEKHEDLLPRERTKSSSGRADSIVEEDEIISTAPQKPAWKAPDLQVSPPVTSPIFDANATSPTTSKKKFSGRFTPKGTKFRDASDLLVGAQQQGTHFAPWAGAATSPQNSYTPLASIILKGETESLKPANKEASLVKPDNARQQRRKTSANVSWSENVLSPSPATSPPAPSLAEIMREEERRQREGTKRLSRPLQFIEDEERAIDELTQLYRENVGDEVVVRVERCANSADTAAQCPVWTNTPHFRA</sequence>
<feature type="region of interest" description="Disordered" evidence="3">
    <location>
        <begin position="1096"/>
        <end position="1138"/>
    </location>
</feature>
<dbReference type="AlphaFoldDB" id="A0AA36DWX4"/>
<feature type="compositionally biased region" description="Polar residues" evidence="3">
    <location>
        <begin position="1116"/>
        <end position="1125"/>
    </location>
</feature>
<feature type="repeat" description="RCC1" evidence="2">
    <location>
        <begin position="187"/>
        <end position="239"/>
    </location>
</feature>
<protein>
    <submittedName>
        <fullName evidence="4">Uncharacterized protein</fullName>
    </submittedName>
</protein>
<evidence type="ECO:0000313" key="5">
    <source>
        <dbReference type="Proteomes" id="UP001176961"/>
    </source>
</evidence>
<keyword evidence="1" id="KW-0677">Repeat</keyword>
<dbReference type="Proteomes" id="UP001176961">
    <property type="component" value="Unassembled WGS sequence"/>
</dbReference>
<dbReference type="InterPro" id="IPR009091">
    <property type="entry name" value="RCC1/BLIP-II"/>
</dbReference>
<gene>
    <name evidence="4" type="ORF">CYNAS_LOCUS5552</name>
</gene>
<evidence type="ECO:0000256" key="2">
    <source>
        <dbReference type="PROSITE-ProRule" id="PRU00235"/>
    </source>
</evidence>
<keyword evidence="5" id="KW-1185">Reference proteome</keyword>
<feature type="region of interest" description="Disordered" evidence="3">
    <location>
        <begin position="1022"/>
        <end position="1042"/>
    </location>
</feature>
<comment type="caution">
    <text evidence="4">The sequence shown here is derived from an EMBL/GenBank/DDBJ whole genome shotgun (WGS) entry which is preliminary data.</text>
</comment>
<dbReference type="PANTHER" id="PTHR22872">
    <property type="entry name" value="BTK-BINDING PROTEIN-RELATED"/>
    <property type="match status" value="1"/>
</dbReference>
<dbReference type="PANTHER" id="PTHR22872:SF2">
    <property type="entry name" value="INHIBITOR OF BRUTON TYROSINE KINASE"/>
    <property type="match status" value="1"/>
</dbReference>
<dbReference type="EMBL" id="CATQJL010000112">
    <property type="protein sequence ID" value="CAJ0593569.1"/>
    <property type="molecule type" value="Genomic_DNA"/>
</dbReference>
<evidence type="ECO:0000313" key="4">
    <source>
        <dbReference type="EMBL" id="CAJ0593569.1"/>
    </source>
</evidence>
<organism evidence="4 5">
    <name type="scientific">Cylicocyclus nassatus</name>
    <name type="common">Nematode worm</name>
    <dbReference type="NCBI Taxonomy" id="53992"/>
    <lineage>
        <taxon>Eukaryota</taxon>
        <taxon>Metazoa</taxon>
        <taxon>Ecdysozoa</taxon>
        <taxon>Nematoda</taxon>
        <taxon>Chromadorea</taxon>
        <taxon>Rhabditida</taxon>
        <taxon>Rhabditina</taxon>
        <taxon>Rhabditomorpha</taxon>
        <taxon>Strongyloidea</taxon>
        <taxon>Strongylidae</taxon>
        <taxon>Cylicocyclus</taxon>
    </lineage>
</organism>
<name>A0AA36DWX4_CYLNA</name>
<dbReference type="InterPro" id="IPR000408">
    <property type="entry name" value="Reg_chr_condens"/>
</dbReference>
<proteinExistence type="predicted"/>
<evidence type="ECO:0000256" key="1">
    <source>
        <dbReference type="ARBA" id="ARBA00022737"/>
    </source>
</evidence>
<evidence type="ECO:0000256" key="3">
    <source>
        <dbReference type="SAM" id="MobiDB-lite"/>
    </source>
</evidence>
<dbReference type="Gene3D" id="2.130.10.30">
    <property type="entry name" value="Regulator of chromosome condensation 1/beta-lactamase-inhibitor protein II"/>
    <property type="match status" value="1"/>
</dbReference>
<reference evidence="4" key="1">
    <citation type="submission" date="2023-07" db="EMBL/GenBank/DDBJ databases">
        <authorList>
            <consortium name="CYATHOMIX"/>
        </authorList>
    </citation>
    <scope>NUCLEOTIDE SEQUENCE</scope>
    <source>
        <strain evidence="4">N/A</strain>
    </source>
</reference>
<dbReference type="SUPFAM" id="SSF50985">
    <property type="entry name" value="RCC1/BLIP-II"/>
    <property type="match status" value="1"/>
</dbReference>
<dbReference type="PROSITE" id="PS50012">
    <property type="entry name" value="RCC1_3"/>
    <property type="match status" value="1"/>
</dbReference>
<accession>A0AA36DWX4</accession>
<dbReference type="InterPro" id="IPR051625">
    <property type="entry name" value="Signaling_Regulatory_Domain"/>
</dbReference>